<evidence type="ECO:0000313" key="3">
    <source>
        <dbReference type="WBParaSite" id="ACRNAN_scaffold6303.g22786.t1"/>
    </source>
</evidence>
<dbReference type="Gene3D" id="1.20.5.110">
    <property type="match status" value="1"/>
</dbReference>
<dbReference type="WBParaSite" id="ACRNAN_scaffold6303.g22786.t1">
    <property type="protein sequence ID" value="ACRNAN_scaffold6303.g22786.t1"/>
    <property type="gene ID" value="ACRNAN_scaffold6303.g22786"/>
</dbReference>
<feature type="coiled-coil region" evidence="1">
    <location>
        <begin position="1"/>
        <end position="28"/>
    </location>
</feature>
<organism evidence="2 3">
    <name type="scientific">Acrobeloides nanus</name>
    <dbReference type="NCBI Taxonomy" id="290746"/>
    <lineage>
        <taxon>Eukaryota</taxon>
        <taxon>Metazoa</taxon>
        <taxon>Ecdysozoa</taxon>
        <taxon>Nematoda</taxon>
        <taxon>Chromadorea</taxon>
        <taxon>Rhabditida</taxon>
        <taxon>Tylenchina</taxon>
        <taxon>Cephalobomorpha</taxon>
        <taxon>Cephaloboidea</taxon>
        <taxon>Cephalobidae</taxon>
        <taxon>Acrobeloides</taxon>
    </lineage>
</organism>
<accession>A0A914E9K6</accession>
<sequence length="87" mass="10397">MPSCSEKIIRLQKECDELTEQYKVISNKIIERHKKMEEKLLESSESLNKAAYSFQKTSSKQKFRQRLRYWKNKTIKSLCCCCFTVSH</sequence>
<proteinExistence type="predicted"/>
<evidence type="ECO:0000256" key="1">
    <source>
        <dbReference type="SAM" id="Coils"/>
    </source>
</evidence>
<dbReference type="AlphaFoldDB" id="A0A914E9K6"/>
<keyword evidence="2" id="KW-1185">Reference proteome</keyword>
<evidence type="ECO:0000313" key="2">
    <source>
        <dbReference type="Proteomes" id="UP000887540"/>
    </source>
</evidence>
<keyword evidence="1" id="KW-0175">Coiled coil</keyword>
<dbReference type="SUPFAM" id="SSF58038">
    <property type="entry name" value="SNARE fusion complex"/>
    <property type="match status" value="1"/>
</dbReference>
<reference evidence="3" key="1">
    <citation type="submission" date="2022-11" db="UniProtKB">
        <authorList>
            <consortium name="WormBaseParasite"/>
        </authorList>
    </citation>
    <scope>IDENTIFICATION</scope>
</reference>
<protein>
    <submittedName>
        <fullName evidence="3">V-SNARE coiled-coil homology domain-containing protein</fullName>
    </submittedName>
</protein>
<name>A0A914E9K6_9BILA</name>
<dbReference type="Proteomes" id="UP000887540">
    <property type="component" value="Unplaced"/>
</dbReference>